<dbReference type="Gene3D" id="3.30.1490.20">
    <property type="entry name" value="ATP-grasp fold, A domain"/>
    <property type="match status" value="1"/>
</dbReference>
<keyword evidence="9" id="KW-0547">Nucleotide-binding</keyword>
<protein>
    <recommendedName>
        <fullName evidence="6">Phosphoenolpyruvate synthase</fullName>
        <ecNumber evidence="5">2.7.9.2</ecNumber>
    </recommendedName>
    <alternativeName>
        <fullName evidence="13">Pyruvate, water dikinase</fullName>
    </alternativeName>
</protein>
<name>A0ABS0J0V8_9BACT</name>
<comment type="function">
    <text evidence="2">Catalyzes the phosphorylation of pyruvate to phosphoenolpyruvate.</text>
</comment>
<dbReference type="Proteomes" id="UP001194469">
    <property type="component" value="Unassembled WGS sequence"/>
</dbReference>
<evidence type="ECO:0000256" key="3">
    <source>
        <dbReference type="ARBA" id="ARBA00004742"/>
    </source>
</evidence>
<dbReference type="InterPro" id="IPR002192">
    <property type="entry name" value="PPDK_AMP/ATP-bd"/>
</dbReference>
<keyword evidence="10" id="KW-0418">Kinase</keyword>
<proteinExistence type="inferred from homology"/>
<evidence type="ECO:0000256" key="1">
    <source>
        <dbReference type="ARBA" id="ARBA00001946"/>
    </source>
</evidence>
<evidence type="ECO:0000313" key="17">
    <source>
        <dbReference type="EMBL" id="MBG3876040.1"/>
    </source>
</evidence>
<dbReference type="SUPFAM" id="SSF52009">
    <property type="entry name" value="Phosphohistidine domain"/>
    <property type="match status" value="1"/>
</dbReference>
<comment type="catalytic activity">
    <reaction evidence="14">
        <text>pyruvate + ATP + H2O = phosphoenolpyruvate + AMP + phosphate + 2 H(+)</text>
        <dbReference type="Rhea" id="RHEA:11364"/>
        <dbReference type="ChEBI" id="CHEBI:15361"/>
        <dbReference type="ChEBI" id="CHEBI:15377"/>
        <dbReference type="ChEBI" id="CHEBI:15378"/>
        <dbReference type="ChEBI" id="CHEBI:30616"/>
        <dbReference type="ChEBI" id="CHEBI:43474"/>
        <dbReference type="ChEBI" id="CHEBI:58702"/>
        <dbReference type="ChEBI" id="CHEBI:456215"/>
        <dbReference type="EC" id="2.7.9.2"/>
    </reaction>
</comment>
<dbReference type="Pfam" id="PF01326">
    <property type="entry name" value="PPDK_N"/>
    <property type="match status" value="1"/>
</dbReference>
<reference evidence="17 18" key="1">
    <citation type="submission" date="2019-08" db="EMBL/GenBank/DDBJ databases">
        <authorList>
            <person name="Luo N."/>
        </authorList>
    </citation>
    <scope>NUCLEOTIDE SEQUENCE [LARGE SCALE GENOMIC DNA]</scope>
    <source>
        <strain evidence="17 18">NCIMB 9442</strain>
    </source>
</reference>
<sequence length="868" mass="94553">MLAAPPPVSLLERLRWLFGHRRTVDAESRERVMRVFRARYAHFKDLLDSNAELARILADMDEKMAGCTLFGATWLRSQATRAVFHAMRMATALNAISGDAYSSLPGVVERINADITELLESRPQATVEAYALPFAAINGDMVDWVGGKCANLGELTSRVGVPVPRGFAITTRAYYAFMEHDGLMGEIRKRLRDVDPQDPESVLDVADDIQALFAAATVPPDVVDALHAACDEAFGTDADTGVDGAALRLAVRSSALSEDSHVSFAGQYLSVLNVSRDGVVAAWKRVVSSLFMPQAIVYRLHQGITLDASAMAVACMEMVDSVAAGVLFTRHPVDLLSDSMVINAAWGLGAAVVDGEMEPDTWLFSREDAPRPLSRNVACKAHRLAPGDDGRLREEDVPAPQRDTPCLTDAQADELARIGMRVESHYGVPQDVEWALDPAGRLLLLQARPLTTTPRGEARTTPLIKGYPVLLHGGEPACPGVGCGPVVQPANAEELALFPEGGILVATHSSPSYVLVMQRAQAIVAEAGSITGHMASLAREFGVPTIVNAPGAMAALPVGTQVTVDAFSCRVYQGRVEELLPLREERAVCLRDTPIHNLLKQVAALISPLNLHDPKANDFTPAACRTIHDVMRFVHELSYAHMFQLSDTVSVAGAVAVEMKARVPLDLHVIDLGGGLAEVDGPYVWPEQVTSAPFRALLDGMLDPDVHQSGPRPVDVSGFLSVMSRHMIEPPTMHGQRFGDRSYALISDKYLNFSSRVGYHYGVLDAYCGQTMNKNYITFQFKGGAADETRKNRRVRCIGIILESIGFHVEVRGDMVTARYQKFAAPQIAERLVKLGRLLIVTRQLDMLMVDEAAVQRFADNFLQGRYH</sequence>
<evidence type="ECO:0000259" key="15">
    <source>
        <dbReference type="Pfam" id="PF00391"/>
    </source>
</evidence>
<feature type="domain" description="Pyruvate phosphate dikinase AMP/ATP-binding" evidence="16">
    <location>
        <begin position="143"/>
        <end position="460"/>
    </location>
</feature>
<dbReference type="EMBL" id="VRYY01000066">
    <property type="protein sequence ID" value="MBG3876040.1"/>
    <property type="molecule type" value="Genomic_DNA"/>
</dbReference>
<evidence type="ECO:0000256" key="2">
    <source>
        <dbReference type="ARBA" id="ARBA00002988"/>
    </source>
</evidence>
<evidence type="ECO:0000256" key="13">
    <source>
        <dbReference type="ARBA" id="ARBA00033470"/>
    </source>
</evidence>
<organism evidence="17 18">
    <name type="scientific">Nitratidesulfovibrio oxamicus</name>
    <dbReference type="NCBI Taxonomy" id="32016"/>
    <lineage>
        <taxon>Bacteria</taxon>
        <taxon>Pseudomonadati</taxon>
        <taxon>Thermodesulfobacteriota</taxon>
        <taxon>Desulfovibrionia</taxon>
        <taxon>Desulfovibrionales</taxon>
        <taxon>Desulfovibrionaceae</taxon>
        <taxon>Nitratidesulfovibrio</taxon>
    </lineage>
</organism>
<comment type="pathway">
    <text evidence="3">Carbohydrate biosynthesis; gluconeogenesis.</text>
</comment>
<evidence type="ECO:0000259" key="16">
    <source>
        <dbReference type="Pfam" id="PF01326"/>
    </source>
</evidence>
<comment type="caution">
    <text evidence="17">The sequence shown here is derived from an EMBL/GenBank/DDBJ whole genome shotgun (WGS) entry which is preliminary data.</text>
</comment>
<comment type="similarity">
    <text evidence="4">Belongs to the PEP-utilizing enzyme family.</text>
</comment>
<keyword evidence="12" id="KW-0460">Magnesium</keyword>
<evidence type="ECO:0000256" key="4">
    <source>
        <dbReference type="ARBA" id="ARBA00007837"/>
    </source>
</evidence>
<dbReference type="InterPro" id="IPR006319">
    <property type="entry name" value="PEP_synth"/>
</dbReference>
<feature type="domain" description="PEP-utilising enzyme mobile" evidence="15">
    <location>
        <begin position="498"/>
        <end position="566"/>
    </location>
</feature>
<dbReference type="PANTHER" id="PTHR43030">
    <property type="entry name" value="PHOSPHOENOLPYRUVATE SYNTHASE"/>
    <property type="match status" value="1"/>
</dbReference>
<dbReference type="InterPro" id="IPR036637">
    <property type="entry name" value="Phosphohistidine_dom_sf"/>
</dbReference>
<comment type="cofactor">
    <cofactor evidence="1">
        <name>Mg(2+)</name>
        <dbReference type="ChEBI" id="CHEBI:18420"/>
    </cofactor>
</comment>
<gene>
    <name evidence="17" type="ORF">FVW20_03100</name>
</gene>
<keyword evidence="11" id="KW-0067">ATP-binding</keyword>
<evidence type="ECO:0000256" key="8">
    <source>
        <dbReference type="ARBA" id="ARBA00022723"/>
    </source>
</evidence>
<dbReference type="Gene3D" id="3.30.470.20">
    <property type="entry name" value="ATP-grasp fold, B domain"/>
    <property type="match status" value="1"/>
</dbReference>
<dbReference type="PANTHER" id="PTHR43030:SF1">
    <property type="entry name" value="PHOSPHOENOLPYRUVATE SYNTHASE"/>
    <property type="match status" value="1"/>
</dbReference>
<accession>A0ABS0J0V8</accession>
<keyword evidence="18" id="KW-1185">Reference proteome</keyword>
<dbReference type="Gene3D" id="3.50.30.10">
    <property type="entry name" value="Phosphohistidine domain"/>
    <property type="match status" value="1"/>
</dbReference>
<evidence type="ECO:0000313" key="18">
    <source>
        <dbReference type="Proteomes" id="UP001194469"/>
    </source>
</evidence>
<dbReference type="RefSeq" id="WP_196608256.1">
    <property type="nucleotide sequence ID" value="NZ_VRYY01000066.1"/>
</dbReference>
<dbReference type="InterPro" id="IPR013815">
    <property type="entry name" value="ATP_grasp_subdomain_1"/>
</dbReference>
<evidence type="ECO:0000256" key="11">
    <source>
        <dbReference type="ARBA" id="ARBA00022840"/>
    </source>
</evidence>
<evidence type="ECO:0000256" key="5">
    <source>
        <dbReference type="ARBA" id="ARBA00011996"/>
    </source>
</evidence>
<evidence type="ECO:0000256" key="6">
    <source>
        <dbReference type="ARBA" id="ARBA00021623"/>
    </source>
</evidence>
<evidence type="ECO:0000256" key="12">
    <source>
        <dbReference type="ARBA" id="ARBA00022842"/>
    </source>
</evidence>
<evidence type="ECO:0000256" key="9">
    <source>
        <dbReference type="ARBA" id="ARBA00022741"/>
    </source>
</evidence>
<keyword evidence="7" id="KW-0808">Transferase</keyword>
<evidence type="ECO:0000256" key="7">
    <source>
        <dbReference type="ARBA" id="ARBA00022679"/>
    </source>
</evidence>
<dbReference type="EC" id="2.7.9.2" evidence="5"/>
<keyword evidence="8" id="KW-0479">Metal-binding</keyword>
<dbReference type="Pfam" id="PF00391">
    <property type="entry name" value="PEP-utilizers"/>
    <property type="match status" value="1"/>
</dbReference>
<evidence type="ECO:0000256" key="14">
    <source>
        <dbReference type="ARBA" id="ARBA00047700"/>
    </source>
</evidence>
<dbReference type="InterPro" id="IPR008279">
    <property type="entry name" value="PEP-util_enz_mobile_dom"/>
</dbReference>
<evidence type="ECO:0000256" key="10">
    <source>
        <dbReference type="ARBA" id="ARBA00022777"/>
    </source>
</evidence>
<dbReference type="SUPFAM" id="SSF56059">
    <property type="entry name" value="Glutathione synthetase ATP-binding domain-like"/>
    <property type="match status" value="1"/>
</dbReference>